<keyword evidence="3" id="KW-1185">Reference proteome</keyword>
<evidence type="ECO:0000256" key="1">
    <source>
        <dbReference type="SAM" id="MobiDB-lite"/>
    </source>
</evidence>
<evidence type="ECO:0000313" key="3">
    <source>
        <dbReference type="Proteomes" id="UP000265520"/>
    </source>
</evidence>
<evidence type="ECO:0000313" key="2">
    <source>
        <dbReference type="EMBL" id="MCI40168.1"/>
    </source>
</evidence>
<feature type="region of interest" description="Disordered" evidence="1">
    <location>
        <begin position="1"/>
        <end position="44"/>
    </location>
</feature>
<dbReference type="EMBL" id="LXQA010276781">
    <property type="protein sequence ID" value="MCI40168.1"/>
    <property type="molecule type" value="Genomic_DNA"/>
</dbReference>
<organism evidence="2 3">
    <name type="scientific">Trifolium medium</name>
    <dbReference type="NCBI Taxonomy" id="97028"/>
    <lineage>
        <taxon>Eukaryota</taxon>
        <taxon>Viridiplantae</taxon>
        <taxon>Streptophyta</taxon>
        <taxon>Embryophyta</taxon>
        <taxon>Tracheophyta</taxon>
        <taxon>Spermatophyta</taxon>
        <taxon>Magnoliopsida</taxon>
        <taxon>eudicotyledons</taxon>
        <taxon>Gunneridae</taxon>
        <taxon>Pentapetalae</taxon>
        <taxon>rosids</taxon>
        <taxon>fabids</taxon>
        <taxon>Fabales</taxon>
        <taxon>Fabaceae</taxon>
        <taxon>Papilionoideae</taxon>
        <taxon>50 kb inversion clade</taxon>
        <taxon>NPAAA clade</taxon>
        <taxon>Hologalegina</taxon>
        <taxon>IRL clade</taxon>
        <taxon>Trifolieae</taxon>
        <taxon>Trifolium</taxon>
    </lineage>
</organism>
<protein>
    <submittedName>
        <fullName evidence="2">Uncharacterized protein</fullName>
    </submittedName>
</protein>
<reference evidence="2 3" key="1">
    <citation type="journal article" date="2018" name="Front. Plant Sci.">
        <title>Red Clover (Trifolium pratense) and Zigzag Clover (T. medium) - A Picture of Genomic Similarities and Differences.</title>
        <authorList>
            <person name="Dluhosova J."/>
            <person name="Istvanek J."/>
            <person name="Nedelnik J."/>
            <person name="Repkova J."/>
        </authorList>
    </citation>
    <scope>NUCLEOTIDE SEQUENCE [LARGE SCALE GENOMIC DNA]</scope>
    <source>
        <strain evidence="3">cv. 10/8</strain>
        <tissue evidence="2">Leaf</tissue>
    </source>
</reference>
<comment type="caution">
    <text evidence="2">The sequence shown here is derived from an EMBL/GenBank/DDBJ whole genome shotgun (WGS) entry which is preliminary data.</text>
</comment>
<dbReference type="AlphaFoldDB" id="A0A392RU53"/>
<accession>A0A392RU53</accession>
<proteinExistence type="predicted"/>
<name>A0A392RU53_9FABA</name>
<sequence length="44" mass="4912">MIGGDDRRKISQGGPEEEGRAVRPKRRAVAESEMNGFGRRGPWD</sequence>
<dbReference type="Proteomes" id="UP000265520">
    <property type="component" value="Unassembled WGS sequence"/>
</dbReference>